<proteinExistence type="predicted"/>
<dbReference type="InterPro" id="IPR036969">
    <property type="entry name" value="Citrate_synthase_sf"/>
</dbReference>
<reference evidence="2" key="1">
    <citation type="submission" date="2016-06" db="EMBL/GenBank/DDBJ databases">
        <title>Complete genome sequence of Actinoalloteichus fjordicus DSM 46855 (=ADI127-17), type strain of the new species Actinoalloteichus fjordicus.</title>
        <authorList>
            <person name="Ruckert C."/>
            <person name="Nouioui I."/>
            <person name="Willmese J."/>
            <person name="van Wezel G."/>
            <person name="Klenk H.-P."/>
            <person name="Kalinowski J."/>
            <person name="Zotchev S.B."/>
        </authorList>
    </citation>
    <scope>NUCLEOTIDE SEQUENCE [LARGE SCALE GENOMIC DNA]</scope>
    <source>
        <strain evidence="2">ADI127-7</strain>
    </source>
</reference>
<gene>
    <name evidence="1" type="ORF">UA74_27745</name>
</gene>
<accession>A0AAC9LIM5</accession>
<organism evidence="1 2">
    <name type="scientific">Actinoalloteichus fjordicus</name>
    <dbReference type="NCBI Taxonomy" id="1612552"/>
    <lineage>
        <taxon>Bacteria</taxon>
        <taxon>Bacillati</taxon>
        <taxon>Actinomycetota</taxon>
        <taxon>Actinomycetes</taxon>
        <taxon>Pseudonocardiales</taxon>
        <taxon>Pseudonocardiaceae</taxon>
        <taxon>Actinoalloteichus</taxon>
    </lineage>
</organism>
<dbReference type="EMBL" id="CP016076">
    <property type="protein sequence ID" value="APU17550.1"/>
    <property type="molecule type" value="Genomic_DNA"/>
</dbReference>
<protein>
    <submittedName>
        <fullName evidence="1">RloB-like protein</fullName>
    </submittedName>
</protein>
<dbReference type="KEGG" id="acad:UA74_27745"/>
<dbReference type="RefSeq" id="WP_075742856.1">
    <property type="nucleotide sequence ID" value="NZ_CP016076.1"/>
</dbReference>
<name>A0AAC9LIM5_9PSEU</name>
<dbReference type="Pfam" id="PF13707">
    <property type="entry name" value="RloB"/>
    <property type="match status" value="1"/>
</dbReference>
<sequence>MARSKPGSRSIARRPSSRSSRSCIWVFCEGFTERTYFEALARFFRDNGIKATPIECRVLGRDPLSIVQTAVEARDNGVGRGSIMPHDHVWCLVDRDEHHTFEDALRYAGRKEIDIAVSTPCFELWLLLHFGDQRAYLTAKQAERAVRRHLPRYAKKVEPDFPLDAHPAAADRARSTLSTGAFGGNPSTSVWRLLDVITETRRQARR</sequence>
<dbReference type="InterPro" id="IPR025591">
    <property type="entry name" value="RloB"/>
</dbReference>
<keyword evidence="2" id="KW-1185">Reference proteome</keyword>
<dbReference type="AlphaFoldDB" id="A0AAC9LIM5"/>
<evidence type="ECO:0000313" key="2">
    <source>
        <dbReference type="Proteomes" id="UP000185511"/>
    </source>
</evidence>
<evidence type="ECO:0000313" key="1">
    <source>
        <dbReference type="EMBL" id="APU17550.1"/>
    </source>
</evidence>
<dbReference type="GO" id="GO:0046912">
    <property type="term" value="F:acyltransferase activity, acyl groups converted into alkyl on transfer"/>
    <property type="evidence" value="ECO:0007669"/>
    <property type="project" value="InterPro"/>
</dbReference>
<dbReference type="SUPFAM" id="SSF48256">
    <property type="entry name" value="Citrate synthase"/>
    <property type="match status" value="1"/>
</dbReference>
<dbReference type="Proteomes" id="UP000185511">
    <property type="component" value="Chromosome"/>
</dbReference>